<keyword evidence="1" id="KW-0732">Signal</keyword>
<accession>A0ABT5WG29</accession>
<dbReference type="EMBL" id="JAMZEG020000002">
    <property type="protein sequence ID" value="MDE8603344.1"/>
    <property type="molecule type" value="Genomic_DNA"/>
</dbReference>
<reference evidence="2" key="1">
    <citation type="submission" date="2023-01" db="EMBL/GenBank/DDBJ databases">
        <title>Psychroserpens sp. MSW6 and Marinomonas sp. RSW2, isolated from seawater.</title>
        <authorList>
            <person name="Kristyanto S."/>
            <person name="Jung J."/>
            <person name="Kim J.M."/>
            <person name="Jeon C.O."/>
        </authorList>
    </citation>
    <scope>NUCLEOTIDE SEQUENCE</scope>
    <source>
        <strain evidence="2">RSW2</strain>
    </source>
</reference>
<protein>
    <submittedName>
        <fullName evidence="2">Uncharacterized protein</fullName>
    </submittedName>
</protein>
<feature type="signal peptide" evidence="1">
    <location>
        <begin position="1"/>
        <end position="24"/>
    </location>
</feature>
<evidence type="ECO:0000313" key="3">
    <source>
        <dbReference type="Proteomes" id="UP001139522"/>
    </source>
</evidence>
<evidence type="ECO:0000256" key="1">
    <source>
        <dbReference type="SAM" id="SignalP"/>
    </source>
</evidence>
<organism evidence="2 3">
    <name type="scientific">Marinomonas maritima</name>
    <dbReference type="NCBI Taxonomy" id="2940935"/>
    <lineage>
        <taxon>Bacteria</taxon>
        <taxon>Pseudomonadati</taxon>
        <taxon>Pseudomonadota</taxon>
        <taxon>Gammaproteobacteria</taxon>
        <taxon>Oceanospirillales</taxon>
        <taxon>Oceanospirillaceae</taxon>
        <taxon>Marinomonas</taxon>
    </lineage>
</organism>
<feature type="chain" id="PRO_5045800885" evidence="1">
    <location>
        <begin position="25"/>
        <end position="94"/>
    </location>
</feature>
<sequence length="94" mass="9879">MMKTLNKTVLVLLAASVMTTSVFAGTGDGADDRIQSARGSVEALTATLENMGAEVDSSVNLNGAYTADQKVSLYNAKHAELQSQFDTLHAQSAE</sequence>
<comment type="caution">
    <text evidence="2">The sequence shown here is derived from an EMBL/GenBank/DDBJ whole genome shotgun (WGS) entry which is preliminary data.</text>
</comment>
<name>A0ABT5WG29_9GAMM</name>
<proteinExistence type="predicted"/>
<dbReference type="Proteomes" id="UP001139522">
    <property type="component" value="Unassembled WGS sequence"/>
</dbReference>
<gene>
    <name evidence="2" type="ORF">M3I01_010525</name>
</gene>
<keyword evidence="3" id="KW-1185">Reference proteome</keyword>
<evidence type="ECO:0000313" key="2">
    <source>
        <dbReference type="EMBL" id="MDE8603344.1"/>
    </source>
</evidence>